<proteinExistence type="predicted"/>
<reference evidence="4 5" key="1">
    <citation type="submission" date="2019-03" db="EMBL/GenBank/DDBJ databases">
        <title>Genomic Encyclopedia of Type Strains, Phase IV (KMG-IV): sequencing the most valuable type-strain genomes for metagenomic binning, comparative biology and taxonomic classification.</title>
        <authorList>
            <person name="Goeker M."/>
        </authorList>
    </citation>
    <scope>NUCLEOTIDE SEQUENCE [LARGE SCALE GENOMIC DNA]</scope>
    <source>
        <strain evidence="4 5">DSM 44496</strain>
    </source>
</reference>
<dbReference type="InterPro" id="IPR029052">
    <property type="entry name" value="Metallo-depent_PP-like"/>
</dbReference>
<dbReference type="GO" id="GO:0008758">
    <property type="term" value="F:UDP-2,3-diacylglucosamine hydrolase activity"/>
    <property type="evidence" value="ECO:0007669"/>
    <property type="project" value="TreeGrafter"/>
</dbReference>
<keyword evidence="5" id="KW-1185">Reference proteome</keyword>
<name>A0A4R6PVE5_NOCIG</name>
<evidence type="ECO:0000256" key="2">
    <source>
        <dbReference type="ARBA" id="ARBA00022801"/>
    </source>
</evidence>
<evidence type="ECO:0000313" key="4">
    <source>
        <dbReference type="EMBL" id="TDP41406.1"/>
    </source>
</evidence>
<evidence type="ECO:0000256" key="1">
    <source>
        <dbReference type="ARBA" id="ARBA00022723"/>
    </source>
</evidence>
<feature type="domain" description="Calcineurin-like phosphoesterase" evidence="3">
    <location>
        <begin position="25"/>
        <end position="228"/>
    </location>
</feature>
<dbReference type="Gene3D" id="3.60.21.10">
    <property type="match status" value="1"/>
</dbReference>
<evidence type="ECO:0000259" key="3">
    <source>
        <dbReference type="Pfam" id="PF00149"/>
    </source>
</evidence>
<accession>A0A4R6PVE5</accession>
<organism evidence="4 5">
    <name type="scientific">Nocardia ignorata</name>
    <dbReference type="NCBI Taxonomy" id="145285"/>
    <lineage>
        <taxon>Bacteria</taxon>
        <taxon>Bacillati</taxon>
        <taxon>Actinomycetota</taxon>
        <taxon>Actinomycetes</taxon>
        <taxon>Mycobacteriales</taxon>
        <taxon>Nocardiaceae</taxon>
        <taxon>Nocardia</taxon>
    </lineage>
</organism>
<dbReference type="Proteomes" id="UP000295087">
    <property type="component" value="Unassembled WGS sequence"/>
</dbReference>
<dbReference type="InterPro" id="IPR051158">
    <property type="entry name" value="Metallophosphoesterase_sf"/>
</dbReference>
<dbReference type="Pfam" id="PF00149">
    <property type="entry name" value="Metallophos"/>
    <property type="match status" value="1"/>
</dbReference>
<evidence type="ECO:0000313" key="5">
    <source>
        <dbReference type="Proteomes" id="UP000295087"/>
    </source>
</evidence>
<comment type="caution">
    <text evidence="4">The sequence shown here is derived from an EMBL/GenBank/DDBJ whole genome shotgun (WGS) entry which is preliminary data.</text>
</comment>
<dbReference type="InterPro" id="IPR016538">
    <property type="entry name" value="UCP008292"/>
</dbReference>
<dbReference type="PANTHER" id="PTHR31302">
    <property type="entry name" value="TRANSMEMBRANE PROTEIN WITH METALLOPHOSPHOESTERASE DOMAIN-RELATED"/>
    <property type="match status" value="1"/>
</dbReference>
<dbReference type="GO" id="GO:0009245">
    <property type="term" value="P:lipid A biosynthetic process"/>
    <property type="evidence" value="ECO:0007669"/>
    <property type="project" value="TreeGrafter"/>
</dbReference>
<dbReference type="GO" id="GO:0016020">
    <property type="term" value="C:membrane"/>
    <property type="evidence" value="ECO:0007669"/>
    <property type="project" value="GOC"/>
</dbReference>
<keyword evidence="1" id="KW-0479">Metal-binding</keyword>
<keyword evidence="2" id="KW-0378">Hydrolase</keyword>
<dbReference type="PIRSF" id="PIRSF008292">
    <property type="entry name" value="UCP008292"/>
    <property type="match status" value="1"/>
</dbReference>
<dbReference type="EMBL" id="SNXK01000001">
    <property type="protein sequence ID" value="TDP41406.1"/>
    <property type="molecule type" value="Genomic_DNA"/>
</dbReference>
<dbReference type="SUPFAM" id="SSF56300">
    <property type="entry name" value="Metallo-dependent phosphatases"/>
    <property type="match status" value="1"/>
</dbReference>
<dbReference type="InterPro" id="IPR004843">
    <property type="entry name" value="Calcineurin-like_PHP"/>
</dbReference>
<dbReference type="AlphaFoldDB" id="A0A4R6PVE5"/>
<gene>
    <name evidence="4" type="ORF">DFR75_101505</name>
</gene>
<protein>
    <submittedName>
        <fullName evidence="4">Icc-related predicted phosphoesterase</fullName>
    </submittedName>
</protein>
<sequence length="265" mass="27164">MIYRAVDSGDPLWPSRWVGNKAPVRIAATADLHMRPAVAGKFRSDLLELGNKADLLLLAGDLTDGGTVAEAELLCAELAGLAVPIVAVLGNHDHDAGAVDVIAGMLTGIGVRVLDGGATVCTVRGHRIGIAGVMGGSGGFPAYPGDPDSGSEEHRTLMRRGAVDALRLRAALEALDTPTRIALTHFSPTVDTLAGEPISIYPGLGCQALGDAIDAAGATLALHGHAHAGTEDGRTTGNIAVHNVSYPVLRRTYALYDLATTAASG</sequence>
<dbReference type="GO" id="GO:0046872">
    <property type="term" value="F:metal ion binding"/>
    <property type="evidence" value="ECO:0007669"/>
    <property type="project" value="UniProtKB-KW"/>
</dbReference>
<dbReference type="PANTHER" id="PTHR31302:SF31">
    <property type="entry name" value="PHOSPHODIESTERASE YAEI"/>
    <property type="match status" value="1"/>
</dbReference>